<reference evidence="2" key="1">
    <citation type="journal article" date="2022" name="Nat. Commun.">
        <title>Chromosome evolution and the genetic basis of agronomically important traits in greater yam.</title>
        <authorList>
            <person name="Bredeson J.V."/>
            <person name="Lyons J.B."/>
            <person name="Oniyinde I.O."/>
            <person name="Okereke N.R."/>
            <person name="Kolade O."/>
            <person name="Nnabue I."/>
            <person name="Nwadili C.O."/>
            <person name="Hribova E."/>
            <person name="Parker M."/>
            <person name="Nwogha J."/>
            <person name="Shu S."/>
            <person name="Carlson J."/>
            <person name="Kariba R."/>
            <person name="Muthemba S."/>
            <person name="Knop K."/>
            <person name="Barton G.J."/>
            <person name="Sherwood A.V."/>
            <person name="Lopez-Montes A."/>
            <person name="Asiedu R."/>
            <person name="Jamnadass R."/>
            <person name="Muchugi A."/>
            <person name="Goodstein D."/>
            <person name="Egesi C.N."/>
            <person name="Featherston J."/>
            <person name="Asfaw A."/>
            <person name="Simpson G.G."/>
            <person name="Dolezel J."/>
            <person name="Hendre P.S."/>
            <person name="Van Deynze A."/>
            <person name="Kumar P.L."/>
            <person name="Obidiegwu J.E."/>
            <person name="Bhattacharjee R."/>
            <person name="Rokhsar D.S."/>
        </authorList>
    </citation>
    <scope>NUCLEOTIDE SEQUENCE [LARGE SCALE GENOMIC DNA]</scope>
    <source>
        <strain evidence="2">cv. TDa95/00328</strain>
    </source>
</reference>
<evidence type="ECO:0000313" key="2">
    <source>
        <dbReference type="Proteomes" id="UP000827976"/>
    </source>
</evidence>
<dbReference type="Proteomes" id="UP000827976">
    <property type="component" value="Chromosome 10"/>
</dbReference>
<accession>A0ACB7VAP5</accession>
<keyword evidence="2" id="KW-1185">Reference proteome</keyword>
<evidence type="ECO:0000313" key="1">
    <source>
        <dbReference type="EMBL" id="KAH7670745.1"/>
    </source>
</evidence>
<dbReference type="EMBL" id="CM037020">
    <property type="protein sequence ID" value="KAH7670745.1"/>
    <property type="molecule type" value="Genomic_DNA"/>
</dbReference>
<comment type="caution">
    <text evidence="1">The sequence shown here is derived from an EMBL/GenBank/DDBJ whole genome shotgun (WGS) entry which is preliminary data.</text>
</comment>
<proteinExistence type="predicted"/>
<name>A0ACB7VAP5_DIOAL</name>
<gene>
    <name evidence="1" type="ORF">IHE45_10G048200</name>
</gene>
<protein>
    <submittedName>
        <fullName evidence="1">Uncharacterized protein</fullName>
    </submittedName>
</protein>
<sequence length="113" mass="13344">MLKNLNKSTIYNYETNQNIMTFISTLKKSFSNSINSTTLITEISNNSNSYYNLSSLSQAYVFYMLSQTQLFSKYDLRSILQCDRTYPFLRDTIKNYCMTQGIFDTKSRYEKIH</sequence>
<organism evidence="1 2">
    <name type="scientific">Dioscorea alata</name>
    <name type="common">Purple yam</name>
    <dbReference type="NCBI Taxonomy" id="55571"/>
    <lineage>
        <taxon>Eukaryota</taxon>
        <taxon>Viridiplantae</taxon>
        <taxon>Streptophyta</taxon>
        <taxon>Embryophyta</taxon>
        <taxon>Tracheophyta</taxon>
        <taxon>Spermatophyta</taxon>
        <taxon>Magnoliopsida</taxon>
        <taxon>Liliopsida</taxon>
        <taxon>Dioscoreales</taxon>
        <taxon>Dioscoreaceae</taxon>
        <taxon>Dioscorea</taxon>
    </lineage>
</organism>